<reference evidence="1" key="1">
    <citation type="journal article" date="2015" name="Proc. Natl. Acad. Sci. U.S.A.">
        <title>Networks of energetic and metabolic interactions define dynamics in microbial communities.</title>
        <authorList>
            <person name="Embree M."/>
            <person name="Liu J.K."/>
            <person name="Al-Bassam M.M."/>
            <person name="Zengler K."/>
        </authorList>
    </citation>
    <scope>NUCLEOTIDE SEQUENCE</scope>
</reference>
<sequence>MVSYAPAVPYIPRSQEPLRTMQVRAGYFREIPPLVWDQPGYCADQGEWRENPARIQ</sequence>
<evidence type="ECO:0000313" key="1">
    <source>
        <dbReference type="EMBL" id="KUG09920.1"/>
    </source>
</evidence>
<gene>
    <name evidence="1" type="ORF">ASZ90_016612</name>
</gene>
<dbReference type="EMBL" id="LNQE01001751">
    <property type="protein sequence ID" value="KUG09920.1"/>
    <property type="molecule type" value="Genomic_DNA"/>
</dbReference>
<comment type="caution">
    <text evidence="1">The sequence shown here is derived from an EMBL/GenBank/DDBJ whole genome shotgun (WGS) entry which is preliminary data.</text>
</comment>
<dbReference type="AlphaFoldDB" id="A0A0W8EMC8"/>
<accession>A0A0W8EMC8</accession>
<protein>
    <submittedName>
        <fullName evidence="1">Uncharacterized protein</fullName>
    </submittedName>
</protein>
<organism evidence="1">
    <name type="scientific">hydrocarbon metagenome</name>
    <dbReference type="NCBI Taxonomy" id="938273"/>
    <lineage>
        <taxon>unclassified sequences</taxon>
        <taxon>metagenomes</taxon>
        <taxon>ecological metagenomes</taxon>
    </lineage>
</organism>
<name>A0A0W8EMC8_9ZZZZ</name>
<proteinExistence type="predicted"/>